<proteinExistence type="predicted"/>
<name>A0A8J3H3C8_9RHOB</name>
<dbReference type="EMBL" id="BNCJ01000034">
    <property type="protein sequence ID" value="GHF73283.1"/>
    <property type="molecule type" value="Genomic_DNA"/>
</dbReference>
<keyword evidence="2" id="KW-1185">Reference proteome</keyword>
<accession>A0A8J3H3C8</accession>
<reference evidence="1" key="2">
    <citation type="submission" date="2020-09" db="EMBL/GenBank/DDBJ databases">
        <authorList>
            <person name="Sun Q."/>
            <person name="Kim S."/>
        </authorList>
    </citation>
    <scope>NUCLEOTIDE SEQUENCE</scope>
    <source>
        <strain evidence="1">KCTC 42650</strain>
    </source>
</reference>
<evidence type="ECO:0000313" key="1">
    <source>
        <dbReference type="EMBL" id="GHF73283.1"/>
    </source>
</evidence>
<dbReference type="AlphaFoldDB" id="A0A8J3H3C8"/>
<protein>
    <submittedName>
        <fullName evidence="1">Uncharacterized protein</fullName>
    </submittedName>
</protein>
<dbReference type="Proteomes" id="UP000626220">
    <property type="component" value="Unassembled WGS sequence"/>
</dbReference>
<comment type="caution">
    <text evidence="1">The sequence shown here is derived from an EMBL/GenBank/DDBJ whole genome shotgun (WGS) entry which is preliminary data.</text>
</comment>
<reference evidence="1" key="1">
    <citation type="journal article" date="2014" name="Int. J. Syst. Evol. Microbiol.">
        <title>Complete genome sequence of Corynebacterium casei LMG S-19264T (=DSM 44701T), isolated from a smear-ripened cheese.</title>
        <authorList>
            <consortium name="US DOE Joint Genome Institute (JGI-PGF)"/>
            <person name="Walter F."/>
            <person name="Albersmeier A."/>
            <person name="Kalinowski J."/>
            <person name="Ruckert C."/>
        </authorList>
    </citation>
    <scope>NUCLEOTIDE SEQUENCE</scope>
    <source>
        <strain evidence="1">KCTC 42650</strain>
    </source>
</reference>
<gene>
    <name evidence="1" type="ORF">GCM10017056_50120</name>
</gene>
<evidence type="ECO:0000313" key="2">
    <source>
        <dbReference type="Proteomes" id="UP000626220"/>
    </source>
</evidence>
<organism evidence="1 2">
    <name type="scientific">Seohaeicola zhoushanensis</name>
    <dbReference type="NCBI Taxonomy" id="1569283"/>
    <lineage>
        <taxon>Bacteria</taxon>
        <taxon>Pseudomonadati</taxon>
        <taxon>Pseudomonadota</taxon>
        <taxon>Alphaproteobacteria</taxon>
        <taxon>Rhodobacterales</taxon>
        <taxon>Roseobacteraceae</taxon>
        <taxon>Seohaeicola</taxon>
    </lineage>
</organism>
<sequence>MRRKQDISLSAVQSLKADIPFELPQHFPEFKYGSELVHVNYSSNHALSVVSNWKTHHGIHYHNDKFLAAKVLRGSVPMATFREW</sequence>